<dbReference type="RefSeq" id="WP_216940664.1">
    <property type="nucleotide sequence ID" value="NZ_CP077062.1"/>
</dbReference>
<keyword evidence="4" id="KW-1185">Reference proteome</keyword>
<gene>
    <name evidence="3" type="ORF">KRR39_02930</name>
</gene>
<dbReference type="Pfam" id="PF01106">
    <property type="entry name" value="NifU"/>
    <property type="match status" value="1"/>
</dbReference>
<evidence type="ECO:0000259" key="2">
    <source>
        <dbReference type="PROSITE" id="PS51296"/>
    </source>
</evidence>
<accession>A0A975T0X1</accession>
<organism evidence="3 4">
    <name type="scientific">Nocardioides panacis</name>
    <dbReference type="NCBI Taxonomy" id="2849501"/>
    <lineage>
        <taxon>Bacteria</taxon>
        <taxon>Bacillati</taxon>
        <taxon>Actinomycetota</taxon>
        <taxon>Actinomycetes</taxon>
        <taxon>Propionibacteriales</taxon>
        <taxon>Nocardioidaceae</taxon>
        <taxon>Nocardioides</taxon>
    </lineage>
</organism>
<dbReference type="InterPro" id="IPR017941">
    <property type="entry name" value="Rieske_2Fe-2S"/>
</dbReference>
<dbReference type="AlphaFoldDB" id="A0A975T0X1"/>
<dbReference type="PANTHER" id="PTHR11178">
    <property type="entry name" value="IRON-SULFUR CLUSTER SCAFFOLD PROTEIN NFU-RELATED"/>
    <property type="match status" value="1"/>
</dbReference>
<dbReference type="InterPro" id="IPR001075">
    <property type="entry name" value="NIF_FeS_clus_asmbl_NifU_C"/>
</dbReference>
<sequence length="323" mass="33080">MHQAPPDPTAPADDVAPPDLRRTGERIDALIDALAGAGPANPARARERAEDLVRAVTDLYGAGLERLLEIVHDSGRLDEELLGRLAGDELVASLLLVHGLHPYDVRTRVERALDEVRPYLGSHGGDVELLAVSDTGAVRLRLLGSCDGCPSSSVTLELAVRDALEAAAPEITSIEVASPTTVPATGTLIPVEALRTRIELGTPDAGAGATWHTLPAAVGLASGQGSTTTAGDTALFVCRVGPDLFAFRDGCARCAGSLAGALPVRRLGGTAGDAVLTCPACGAHYDVRRAGACLDAADLHLDPFPLLAEAGTVAVAVPTTVGA</sequence>
<dbReference type="GO" id="GO:0016226">
    <property type="term" value="P:iron-sulfur cluster assembly"/>
    <property type="evidence" value="ECO:0007669"/>
    <property type="project" value="InterPro"/>
</dbReference>
<reference evidence="3" key="1">
    <citation type="submission" date="2021-06" db="EMBL/GenBank/DDBJ databases">
        <title>Complete genome sequence of Nocardioides sp. G188.</title>
        <authorList>
            <person name="Im W.-T."/>
        </authorList>
    </citation>
    <scope>NUCLEOTIDE SEQUENCE</scope>
    <source>
        <strain evidence="3">G188</strain>
    </source>
</reference>
<dbReference type="Proteomes" id="UP000683575">
    <property type="component" value="Chromosome"/>
</dbReference>
<dbReference type="KEGG" id="nps:KRR39_02930"/>
<protein>
    <submittedName>
        <fullName evidence="3">NifU family protein</fullName>
    </submittedName>
</protein>
<dbReference type="GO" id="GO:0051537">
    <property type="term" value="F:2 iron, 2 sulfur cluster binding"/>
    <property type="evidence" value="ECO:0007669"/>
    <property type="project" value="InterPro"/>
</dbReference>
<name>A0A975T0X1_9ACTN</name>
<evidence type="ECO:0000313" key="4">
    <source>
        <dbReference type="Proteomes" id="UP000683575"/>
    </source>
</evidence>
<dbReference type="GO" id="GO:0005506">
    <property type="term" value="F:iron ion binding"/>
    <property type="evidence" value="ECO:0007669"/>
    <property type="project" value="InterPro"/>
</dbReference>
<feature type="region of interest" description="Disordered" evidence="1">
    <location>
        <begin position="1"/>
        <end position="20"/>
    </location>
</feature>
<dbReference type="PROSITE" id="PS51296">
    <property type="entry name" value="RIESKE"/>
    <property type="match status" value="1"/>
</dbReference>
<dbReference type="EMBL" id="CP077062">
    <property type="protein sequence ID" value="QWZ08823.1"/>
    <property type="molecule type" value="Genomic_DNA"/>
</dbReference>
<feature type="domain" description="Rieske" evidence="2">
    <location>
        <begin position="211"/>
        <end position="315"/>
    </location>
</feature>
<evidence type="ECO:0000256" key="1">
    <source>
        <dbReference type="SAM" id="MobiDB-lite"/>
    </source>
</evidence>
<proteinExistence type="predicted"/>
<evidence type="ECO:0000313" key="3">
    <source>
        <dbReference type="EMBL" id="QWZ08823.1"/>
    </source>
</evidence>